<feature type="transmembrane region" description="Helical" evidence="9">
    <location>
        <begin position="203"/>
        <end position="223"/>
    </location>
</feature>
<dbReference type="PRINTS" id="PR00175">
    <property type="entry name" value="NAALASMPORT"/>
</dbReference>
<feature type="transmembrane region" description="Helical" evidence="9">
    <location>
        <begin position="235"/>
        <end position="255"/>
    </location>
</feature>
<evidence type="ECO:0000256" key="5">
    <source>
        <dbReference type="ARBA" id="ARBA00022692"/>
    </source>
</evidence>
<feature type="transmembrane region" description="Helical" evidence="9">
    <location>
        <begin position="261"/>
        <end position="281"/>
    </location>
</feature>
<evidence type="ECO:0000256" key="4">
    <source>
        <dbReference type="ARBA" id="ARBA00022475"/>
    </source>
</evidence>
<comment type="subcellular location">
    <subcellularLocation>
        <location evidence="1 9">Cell membrane</location>
        <topology evidence="1 9">Multi-pass membrane protein</topology>
    </subcellularLocation>
</comment>
<keyword evidence="4 9" id="KW-1003">Cell membrane</keyword>
<protein>
    <submittedName>
        <fullName evidence="10">Amino acid carrier protein AgcS</fullName>
    </submittedName>
</protein>
<evidence type="ECO:0000313" key="10">
    <source>
        <dbReference type="EMBL" id="AKC62030.1"/>
    </source>
</evidence>
<dbReference type="Proteomes" id="UP000033052">
    <property type="component" value="Chromosome"/>
</dbReference>
<organism evidence="10 11">
    <name type="scientific">Clostridium sporogenes</name>
    <dbReference type="NCBI Taxonomy" id="1509"/>
    <lineage>
        <taxon>Bacteria</taxon>
        <taxon>Bacillati</taxon>
        <taxon>Bacillota</taxon>
        <taxon>Clostridia</taxon>
        <taxon>Eubacteriales</taxon>
        <taxon>Clostridiaceae</taxon>
        <taxon>Clostridium</taxon>
    </lineage>
</organism>
<keyword evidence="6 9" id="KW-0769">Symport</keyword>
<keyword evidence="8 9" id="KW-0472">Membrane</keyword>
<keyword evidence="3 9" id="KW-0813">Transport</keyword>
<dbReference type="KEGG" id="cld:CLSPO_c13100"/>
<evidence type="ECO:0000313" key="11">
    <source>
        <dbReference type="Proteomes" id="UP000033052"/>
    </source>
</evidence>
<dbReference type="EMBL" id="CP009225">
    <property type="protein sequence ID" value="AKC62030.1"/>
    <property type="molecule type" value="Genomic_DNA"/>
</dbReference>
<evidence type="ECO:0000256" key="7">
    <source>
        <dbReference type="ARBA" id="ARBA00022989"/>
    </source>
</evidence>
<evidence type="ECO:0000256" key="6">
    <source>
        <dbReference type="ARBA" id="ARBA00022847"/>
    </source>
</evidence>
<dbReference type="GO" id="GO:0005886">
    <property type="term" value="C:plasma membrane"/>
    <property type="evidence" value="ECO:0007669"/>
    <property type="project" value="UniProtKB-SubCell"/>
</dbReference>
<comment type="similarity">
    <text evidence="2 9">Belongs to the alanine or glycine:cation symporter (AGCS) (TC 2.A.25) family.</text>
</comment>
<dbReference type="PROSITE" id="PS00873">
    <property type="entry name" value="NA_ALANINE_SYMP"/>
    <property type="match status" value="1"/>
</dbReference>
<sequence length="469" mass="50147">MFIWNIYVMCVFNLQGGVYMDLLNAVKGINDVLWNYILIFLLCGTGIIFTVSLKFVQVSKFKESFKKAFGGISLRGKKAGKDGMSSFQSLATAVAAQVGTGNLAGAATAIVSGGPGAIFWMWISAFLGMATIFGEAVLAQIFKEKVNGEVTGGPAYYISKGLKSKFLASFFSVTIILALGFIGNMVQANSIGAAFSNISNIPSWIIGIIVAILGLVVFIGGIGRIASVTEKMVPIMALFYIIGSIIILATNYINILPAFKLIFVSAFNPKAAVGGVAGVTVKQAIRYGVARGLFSNEAGMGSTPHAHAVAKVKHPVEQGLVAIVGVFIDTFIVLTFTALVILATGVLDGKTTGIELTQNAFIQGLGSFGGYFIAIALFFFAFSTIIGWYFFGEANVKYLFKGKGLNVYRFLVAIFIVVGTTLKVDLVWELADTFNGLMVIPNVIALIALVKIVKESLKDYNENFKVTDK</sequence>
<dbReference type="PANTHER" id="PTHR30330">
    <property type="entry name" value="AGSS FAMILY TRANSPORTER, SODIUM-ALANINE"/>
    <property type="match status" value="1"/>
</dbReference>
<feature type="transmembrane region" description="Helical" evidence="9">
    <location>
        <begin position="90"/>
        <end position="111"/>
    </location>
</feature>
<dbReference type="AlphaFoldDB" id="A0A7U4LMI2"/>
<evidence type="ECO:0000256" key="1">
    <source>
        <dbReference type="ARBA" id="ARBA00004651"/>
    </source>
</evidence>
<proteinExistence type="inferred from homology"/>
<keyword evidence="7 9" id="KW-1133">Transmembrane helix</keyword>
<feature type="transmembrane region" description="Helical" evidence="9">
    <location>
        <begin position="434"/>
        <end position="453"/>
    </location>
</feature>
<name>A0A7U4LMI2_CLOSG</name>
<dbReference type="InterPro" id="IPR001463">
    <property type="entry name" value="Na/Ala_symport"/>
</dbReference>
<evidence type="ECO:0000256" key="9">
    <source>
        <dbReference type="RuleBase" id="RU363064"/>
    </source>
</evidence>
<reference evidence="10 11" key="1">
    <citation type="journal article" date="2015" name="PLoS ONE">
        <title>A universal mariner transposon system for forward genetic studies in the genus clostridium.</title>
        <authorList>
            <person name="Zhang Y."/>
            <person name="Grosse-Honebrink A."/>
            <person name="Minton N.P."/>
        </authorList>
    </citation>
    <scope>NUCLEOTIDE SEQUENCE [LARGE SCALE GENOMIC DNA]</scope>
    <source>
        <strain evidence="10 11">NCIMB 10696</strain>
    </source>
</reference>
<dbReference type="NCBIfam" id="TIGR00835">
    <property type="entry name" value="agcS"/>
    <property type="match status" value="1"/>
</dbReference>
<feature type="transmembrane region" description="Helical" evidence="9">
    <location>
        <begin position="166"/>
        <end position="183"/>
    </location>
</feature>
<feature type="transmembrane region" description="Helical" evidence="9">
    <location>
        <begin position="320"/>
        <end position="347"/>
    </location>
</feature>
<dbReference type="FunFam" id="1.20.1740.10:FF:000004">
    <property type="entry name" value="Sodium:alanine symporter family protein"/>
    <property type="match status" value="1"/>
</dbReference>
<dbReference type="GO" id="GO:0005283">
    <property type="term" value="F:amino acid:sodium symporter activity"/>
    <property type="evidence" value="ECO:0007669"/>
    <property type="project" value="InterPro"/>
</dbReference>
<feature type="transmembrane region" description="Helical" evidence="9">
    <location>
        <begin position="407"/>
        <end position="428"/>
    </location>
</feature>
<evidence type="ECO:0000256" key="3">
    <source>
        <dbReference type="ARBA" id="ARBA00022448"/>
    </source>
</evidence>
<feature type="transmembrane region" description="Helical" evidence="9">
    <location>
        <begin position="33"/>
        <end position="56"/>
    </location>
</feature>
<dbReference type="Pfam" id="PF01235">
    <property type="entry name" value="Na_Ala_symp"/>
    <property type="match status" value="1"/>
</dbReference>
<feature type="transmembrane region" description="Helical" evidence="9">
    <location>
        <begin position="117"/>
        <end position="138"/>
    </location>
</feature>
<gene>
    <name evidence="10" type="primary">agcS1</name>
    <name evidence="10" type="ORF">CLSPO_c13100</name>
</gene>
<feature type="transmembrane region" description="Helical" evidence="9">
    <location>
        <begin position="367"/>
        <end position="391"/>
    </location>
</feature>
<evidence type="ECO:0000256" key="2">
    <source>
        <dbReference type="ARBA" id="ARBA00009261"/>
    </source>
</evidence>
<dbReference type="Gene3D" id="1.20.1740.10">
    <property type="entry name" value="Amino acid/polyamine transporter I"/>
    <property type="match status" value="1"/>
</dbReference>
<accession>A0A7U4LMI2</accession>
<keyword evidence="5 9" id="KW-0812">Transmembrane</keyword>
<evidence type="ECO:0000256" key="8">
    <source>
        <dbReference type="ARBA" id="ARBA00023136"/>
    </source>
</evidence>
<dbReference type="PANTHER" id="PTHR30330:SF14">
    <property type="entry name" value="SODIUM_AMINO ACID (ALANINE) SYMPORTER"/>
    <property type="match status" value="1"/>
</dbReference>